<protein>
    <submittedName>
        <fullName evidence="2">Uncharacterized protein</fullName>
    </submittedName>
</protein>
<feature type="region of interest" description="Disordered" evidence="1">
    <location>
        <begin position="389"/>
        <end position="413"/>
    </location>
</feature>
<proteinExistence type="predicted"/>
<comment type="caution">
    <text evidence="2">The sequence shown here is derived from an EMBL/GenBank/DDBJ whole genome shotgun (WGS) entry which is preliminary data.</text>
</comment>
<name>A0AAD7TW34_9APHY</name>
<gene>
    <name evidence="2" type="ORF">ONZ51_g5702</name>
</gene>
<evidence type="ECO:0000313" key="3">
    <source>
        <dbReference type="Proteomes" id="UP001215151"/>
    </source>
</evidence>
<feature type="compositionally biased region" description="Low complexity" evidence="1">
    <location>
        <begin position="398"/>
        <end position="407"/>
    </location>
</feature>
<dbReference type="EMBL" id="JAPEVG010000126">
    <property type="protein sequence ID" value="KAJ8481919.1"/>
    <property type="molecule type" value="Genomic_DNA"/>
</dbReference>
<reference evidence="2" key="1">
    <citation type="submission" date="2022-11" db="EMBL/GenBank/DDBJ databases">
        <title>Genome Sequence of Cubamyces cubensis.</title>
        <authorList>
            <person name="Buettner E."/>
        </authorList>
    </citation>
    <scope>NUCLEOTIDE SEQUENCE</scope>
    <source>
        <strain evidence="2">MPL-01</strain>
    </source>
</reference>
<dbReference type="AlphaFoldDB" id="A0AAD7TW34"/>
<evidence type="ECO:0000313" key="2">
    <source>
        <dbReference type="EMBL" id="KAJ8481919.1"/>
    </source>
</evidence>
<dbReference type="Proteomes" id="UP001215151">
    <property type="component" value="Unassembled WGS sequence"/>
</dbReference>
<keyword evidence="3" id="KW-1185">Reference proteome</keyword>
<dbReference type="Pfam" id="PF14388">
    <property type="entry name" value="DUF4419"/>
    <property type="match status" value="2"/>
</dbReference>
<organism evidence="2 3">
    <name type="scientific">Trametes cubensis</name>
    <dbReference type="NCBI Taxonomy" id="1111947"/>
    <lineage>
        <taxon>Eukaryota</taxon>
        <taxon>Fungi</taxon>
        <taxon>Dikarya</taxon>
        <taxon>Basidiomycota</taxon>
        <taxon>Agaricomycotina</taxon>
        <taxon>Agaricomycetes</taxon>
        <taxon>Polyporales</taxon>
        <taxon>Polyporaceae</taxon>
        <taxon>Trametes</taxon>
    </lineage>
</organism>
<accession>A0AAD7TW34</accession>
<dbReference type="InterPro" id="IPR025533">
    <property type="entry name" value="DUF4419"/>
</dbReference>
<dbReference type="PANTHER" id="PTHR31252:SF11">
    <property type="entry name" value="DUF4419 DOMAIN-CONTAINING PROTEIN"/>
    <property type="match status" value="1"/>
</dbReference>
<sequence length="510" mass="56687">MPVTFPVSPELRCTDWRTRPAWMGVRPGDTYGDQAMVTTACDKPGASFRVMQGSIAPNEYASLVPQSNGFVQAVVQAYGTHSHLRIRPDDVWIAILGQLSFYVNAHAEELREYFVSHGGQQSLYLDLTGDYGELARMFVDEMKKHVSSYSPLDPELCLNVVNLDAAEDDAQRAYFRQISDNTLSEWILPDFSTTTLKDYTVCSVLMMATCKAYFKFTGGITCGFPSVTLEGTKEDWQRLLYRTTRLYEFGDQPAVWAEMLRPILRRFVAAFDGNPDVTFWKHAVHRIEEYCGQDDLTGWITAFCVWNADGKWAAGPLPKDIPVAPSFTEPPPSPSCPSGCGFAAREVGGRFVVEAEQRLDVLPRQESGDEVATQRLSSAVHTEEAVQYPAQGGDQCTADDANATDDAQPGSGSVLERHASWDWKYTLDGVSYFTLPFERIPDGYGEVDVMIDDDGKEIPCMMVAGNLAFSVTESTPGGKLDTVSPSPQWYMLQKIKTKKAVSSLSRWYDS</sequence>
<evidence type="ECO:0000256" key="1">
    <source>
        <dbReference type="SAM" id="MobiDB-lite"/>
    </source>
</evidence>
<dbReference type="PANTHER" id="PTHR31252">
    <property type="entry name" value="DUF4419 DOMAIN-CONTAINING PROTEIN"/>
    <property type="match status" value="1"/>
</dbReference>